<proteinExistence type="predicted"/>
<name>A0A0D7EP50_RHOPL</name>
<evidence type="ECO:0000313" key="2">
    <source>
        <dbReference type="EMBL" id="KIZ42320.1"/>
    </source>
</evidence>
<feature type="compositionally biased region" description="Basic and acidic residues" evidence="1">
    <location>
        <begin position="30"/>
        <end position="40"/>
    </location>
</feature>
<evidence type="ECO:0000313" key="3">
    <source>
        <dbReference type="Proteomes" id="UP000032515"/>
    </source>
</evidence>
<dbReference type="OrthoDB" id="8243448at2"/>
<reference evidence="2 3" key="1">
    <citation type="submission" date="2014-11" db="EMBL/GenBank/DDBJ databases">
        <title>Genomics and ecophysiology of heterotrophic nitrogen fixing bacteria isolated from estuarine surface water.</title>
        <authorList>
            <person name="Bentzon-Tilia M."/>
            <person name="Severin I."/>
            <person name="Hansen L.H."/>
            <person name="Riemann L."/>
        </authorList>
    </citation>
    <scope>NUCLEOTIDE SEQUENCE [LARGE SCALE GENOMIC DNA]</scope>
    <source>
        <strain evidence="2 3">BAL398</strain>
    </source>
</reference>
<dbReference type="Proteomes" id="UP000032515">
    <property type="component" value="Unassembled WGS sequence"/>
</dbReference>
<accession>A0A0D7EP50</accession>
<organism evidence="2 3">
    <name type="scientific">Rhodopseudomonas palustris</name>
    <dbReference type="NCBI Taxonomy" id="1076"/>
    <lineage>
        <taxon>Bacteria</taxon>
        <taxon>Pseudomonadati</taxon>
        <taxon>Pseudomonadota</taxon>
        <taxon>Alphaproteobacteria</taxon>
        <taxon>Hyphomicrobiales</taxon>
        <taxon>Nitrobacteraceae</taxon>
        <taxon>Rhodopseudomonas</taxon>
    </lineage>
</organism>
<protein>
    <submittedName>
        <fullName evidence="2">Uncharacterized protein</fullName>
    </submittedName>
</protein>
<evidence type="ECO:0000256" key="1">
    <source>
        <dbReference type="SAM" id="MobiDB-lite"/>
    </source>
</evidence>
<dbReference type="EMBL" id="JXXE01000262">
    <property type="protein sequence ID" value="KIZ42320.1"/>
    <property type="molecule type" value="Genomic_DNA"/>
</dbReference>
<sequence length="59" mass="6879">MPKDQPLDPADFPLDVRRDEIVKSNGEPIAKARDPKVAEEVADRLNENEYRREEDRWSA</sequence>
<dbReference type="AlphaFoldDB" id="A0A0D7EP50"/>
<dbReference type="PATRIC" id="fig|1076.23.peg.2704"/>
<comment type="caution">
    <text evidence="2">The sequence shown here is derived from an EMBL/GenBank/DDBJ whole genome shotgun (WGS) entry which is preliminary data.</text>
</comment>
<gene>
    <name evidence="2" type="ORF">OO17_13075</name>
</gene>
<dbReference type="RefSeq" id="WP_044411270.1">
    <property type="nucleotide sequence ID" value="NZ_JXXE01000262.1"/>
</dbReference>
<feature type="region of interest" description="Disordered" evidence="1">
    <location>
        <begin position="1"/>
        <end position="40"/>
    </location>
</feature>